<evidence type="ECO:0000313" key="10">
    <source>
        <dbReference type="EMBL" id="CAK9153092.1"/>
    </source>
</evidence>
<dbReference type="SUPFAM" id="SSF103473">
    <property type="entry name" value="MFS general substrate transporter"/>
    <property type="match status" value="1"/>
</dbReference>
<evidence type="ECO:0000256" key="5">
    <source>
        <dbReference type="ARBA" id="ARBA00023136"/>
    </source>
</evidence>
<dbReference type="CDD" id="cd17328">
    <property type="entry name" value="MFS_spinster_like"/>
    <property type="match status" value="1"/>
</dbReference>
<keyword evidence="11" id="KW-1185">Reference proteome</keyword>
<comment type="similarity">
    <text evidence="7">Belongs to the major facilitator superfamily. Phosphate:H(+) symporter (TC 2.A.1.9) family.</text>
</comment>
<protein>
    <recommendedName>
        <fullName evidence="9">Major facilitator superfamily (MFS) profile domain-containing protein</fullName>
    </recommendedName>
</protein>
<organism evidence="10 11">
    <name type="scientific">Ilex paraguariensis</name>
    <name type="common">yerba mate</name>
    <dbReference type="NCBI Taxonomy" id="185542"/>
    <lineage>
        <taxon>Eukaryota</taxon>
        <taxon>Viridiplantae</taxon>
        <taxon>Streptophyta</taxon>
        <taxon>Embryophyta</taxon>
        <taxon>Tracheophyta</taxon>
        <taxon>Spermatophyta</taxon>
        <taxon>Magnoliopsida</taxon>
        <taxon>eudicotyledons</taxon>
        <taxon>Gunneridae</taxon>
        <taxon>Pentapetalae</taxon>
        <taxon>asterids</taxon>
        <taxon>campanulids</taxon>
        <taxon>Aquifoliales</taxon>
        <taxon>Aquifoliaceae</taxon>
        <taxon>Ilex</taxon>
    </lineage>
</organism>
<feature type="transmembrane region" description="Helical" evidence="8">
    <location>
        <begin position="61"/>
        <end position="83"/>
    </location>
</feature>
<dbReference type="Proteomes" id="UP001642360">
    <property type="component" value="Unassembled WGS sequence"/>
</dbReference>
<dbReference type="PROSITE" id="PS50850">
    <property type="entry name" value="MFS"/>
    <property type="match status" value="1"/>
</dbReference>
<gene>
    <name evidence="10" type="ORF">ILEXP_LOCUS21342</name>
</gene>
<comment type="caution">
    <text evidence="10">The sequence shown here is derived from an EMBL/GenBank/DDBJ whole genome shotgun (WGS) entry which is preliminary data.</text>
</comment>
<feature type="transmembrane region" description="Helical" evidence="8">
    <location>
        <begin position="226"/>
        <end position="248"/>
    </location>
</feature>
<evidence type="ECO:0000256" key="6">
    <source>
        <dbReference type="ARBA" id="ARBA00024338"/>
    </source>
</evidence>
<dbReference type="GO" id="GO:0016020">
    <property type="term" value="C:membrane"/>
    <property type="evidence" value="ECO:0007669"/>
    <property type="project" value="UniProtKB-SubCell"/>
</dbReference>
<evidence type="ECO:0000313" key="11">
    <source>
        <dbReference type="Proteomes" id="UP001642360"/>
    </source>
</evidence>
<evidence type="ECO:0000259" key="9">
    <source>
        <dbReference type="PROSITE" id="PS50850"/>
    </source>
</evidence>
<dbReference type="InterPro" id="IPR044770">
    <property type="entry name" value="MFS_spinster-like"/>
</dbReference>
<dbReference type="AlphaFoldDB" id="A0ABC8S8A5"/>
<dbReference type="PANTHER" id="PTHR23505">
    <property type="entry name" value="SPINSTER"/>
    <property type="match status" value="1"/>
</dbReference>
<feature type="transmembrane region" description="Helical" evidence="8">
    <location>
        <begin position="293"/>
        <end position="314"/>
    </location>
</feature>
<dbReference type="Pfam" id="PF07690">
    <property type="entry name" value="MFS_1"/>
    <property type="match status" value="1"/>
</dbReference>
<dbReference type="InterPro" id="IPR020846">
    <property type="entry name" value="MFS_dom"/>
</dbReference>
<dbReference type="Gene3D" id="1.20.1250.20">
    <property type="entry name" value="MFS general substrate transporter like domains"/>
    <property type="match status" value="1"/>
</dbReference>
<dbReference type="InterPro" id="IPR036259">
    <property type="entry name" value="MFS_trans_sf"/>
</dbReference>
<comment type="similarity">
    <text evidence="6">Belongs to the major facilitator superfamily. Spinster (TC 2.A.1.49) family.</text>
</comment>
<name>A0ABC8S8A5_9AQUA</name>
<sequence length="483" mass="52865">MASMMERADENLIPAVQKEIGEAFRTGPSDLGYLTFIRNFVEGLASPLAGMLVIRHDRPTVLALGSLCWALSTAAVGISQYFWQVAFLRAVNGVGLAIVIPALQSFIADSFDDSIRGAAFGFFYLMGTVGGIGGGAFATVMAGYEFLGIPGWRCALIIMSTLSSIVALLVFSFVVDPRRKSAINHSCDKNSERDALVDKGNANSTSPWLESWTAIKAIMNVKTFQFIVLQGLVGSTPWTAMVFFTFWFELIGFDHKSAAAINSLFDVGSAIGSFIGALIGDRLSLIYPNSGRIMCAQFSAFMGIPCSWLLLRVIPQSVSSYFAFAATMFIMGFTISWCHTAANGPMFAEVVTAKHRTMVYAFDRAFEVSLSSFGAPMAGILSEKIYGYNPAAVDPISGSAQDAYALSRGLSTVMAVPFGLCCLLYTPLYWHIGRFYVLYFKFLKLSMYSEHSGKDSEISKFREEEDGVRIRSINDKKRKEIKL</sequence>
<dbReference type="PANTHER" id="PTHR23505:SF78">
    <property type="entry name" value="MAJOR FACILITATOR SUPERFAMILY PROTEIN"/>
    <property type="match status" value="1"/>
</dbReference>
<feature type="domain" description="Major facilitator superfamily (MFS) profile" evidence="9">
    <location>
        <begin position="1"/>
        <end position="483"/>
    </location>
</feature>
<feature type="transmembrane region" description="Helical" evidence="8">
    <location>
        <begin position="320"/>
        <end position="338"/>
    </location>
</feature>
<keyword evidence="4 8" id="KW-1133">Transmembrane helix</keyword>
<evidence type="ECO:0000256" key="7">
    <source>
        <dbReference type="ARBA" id="ARBA00044504"/>
    </source>
</evidence>
<proteinExistence type="inferred from homology"/>
<feature type="transmembrane region" description="Helical" evidence="8">
    <location>
        <begin position="120"/>
        <end position="144"/>
    </location>
</feature>
<keyword evidence="5 8" id="KW-0472">Membrane</keyword>
<evidence type="ECO:0000256" key="1">
    <source>
        <dbReference type="ARBA" id="ARBA00004141"/>
    </source>
</evidence>
<comment type="subcellular location">
    <subcellularLocation>
        <location evidence="1">Membrane</location>
        <topology evidence="1">Multi-pass membrane protein</topology>
    </subcellularLocation>
</comment>
<dbReference type="EMBL" id="CAUOFW020002347">
    <property type="protein sequence ID" value="CAK9153092.1"/>
    <property type="molecule type" value="Genomic_DNA"/>
</dbReference>
<evidence type="ECO:0000256" key="4">
    <source>
        <dbReference type="ARBA" id="ARBA00022989"/>
    </source>
</evidence>
<evidence type="ECO:0000256" key="8">
    <source>
        <dbReference type="SAM" id="Phobius"/>
    </source>
</evidence>
<feature type="transmembrane region" description="Helical" evidence="8">
    <location>
        <begin position="150"/>
        <end position="175"/>
    </location>
</feature>
<evidence type="ECO:0000256" key="2">
    <source>
        <dbReference type="ARBA" id="ARBA00022448"/>
    </source>
</evidence>
<reference evidence="10 11" key="1">
    <citation type="submission" date="2024-02" db="EMBL/GenBank/DDBJ databases">
        <authorList>
            <person name="Vignale AGUSTIN F."/>
            <person name="Sosa J E."/>
            <person name="Modenutti C."/>
        </authorList>
    </citation>
    <scope>NUCLEOTIDE SEQUENCE [LARGE SCALE GENOMIC DNA]</scope>
</reference>
<keyword evidence="3 8" id="KW-0812">Transmembrane</keyword>
<evidence type="ECO:0000256" key="3">
    <source>
        <dbReference type="ARBA" id="ARBA00022692"/>
    </source>
</evidence>
<feature type="transmembrane region" description="Helical" evidence="8">
    <location>
        <begin position="260"/>
        <end position="281"/>
    </location>
</feature>
<dbReference type="InterPro" id="IPR011701">
    <property type="entry name" value="MFS"/>
</dbReference>
<accession>A0ABC8S8A5</accession>
<keyword evidence="2" id="KW-0813">Transport</keyword>
<feature type="transmembrane region" description="Helical" evidence="8">
    <location>
        <begin position="89"/>
        <end position="108"/>
    </location>
</feature>